<evidence type="ECO:0000313" key="1">
    <source>
        <dbReference type="EMBL" id="WMV55246.1"/>
    </source>
</evidence>
<dbReference type="EMBL" id="CP133622">
    <property type="protein sequence ID" value="WMV55246.1"/>
    <property type="molecule type" value="Genomic_DNA"/>
</dbReference>
<gene>
    <name evidence="1" type="ORF">MTR67_048631</name>
</gene>
<organism evidence="1 2">
    <name type="scientific">Solanum verrucosum</name>
    <dbReference type="NCBI Taxonomy" id="315347"/>
    <lineage>
        <taxon>Eukaryota</taxon>
        <taxon>Viridiplantae</taxon>
        <taxon>Streptophyta</taxon>
        <taxon>Embryophyta</taxon>
        <taxon>Tracheophyta</taxon>
        <taxon>Spermatophyta</taxon>
        <taxon>Magnoliopsida</taxon>
        <taxon>eudicotyledons</taxon>
        <taxon>Gunneridae</taxon>
        <taxon>Pentapetalae</taxon>
        <taxon>asterids</taxon>
        <taxon>lamiids</taxon>
        <taxon>Solanales</taxon>
        <taxon>Solanaceae</taxon>
        <taxon>Solanoideae</taxon>
        <taxon>Solaneae</taxon>
        <taxon>Solanum</taxon>
    </lineage>
</organism>
<evidence type="ECO:0000313" key="2">
    <source>
        <dbReference type="Proteomes" id="UP001234989"/>
    </source>
</evidence>
<dbReference type="AlphaFoldDB" id="A0AAF0ZXL0"/>
<name>A0AAF0ZXL0_SOLVR</name>
<dbReference type="Proteomes" id="UP001234989">
    <property type="component" value="Chromosome 11"/>
</dbReference>
<proteinExistence type="predicted"/>
<reference evidence="1" key="1">
    <citation type="submission" date="2023-08" db="EMBL/GenBank/DDBJ databases">
        <title>A de novo genome assembly of Solanum verrucosum Schlechtendal, a Mexican diploid species geographically isolated from the other diploid A-genome species in potato relatives.</title>
        <authorList>
            <person name="Hosaka K."/>
        </authorList>
    </citation>
    <scope>NUCLEOTIDE SEQUENCE</scope>
    <source>
        <tissue evidence="1">Young leaves</tissue>
    </source>
</reference>
<accession>A0AAF0ZXL0</accession>
<sequence length="79" mass="8738">MADLLTTRKHGGSSARAPRYGANTDLTACLMLVISQDEGSFGDQQWFLSVVHVQGVNSSRDRFGEMWLGLQYHLPSHST</sequence>
<protein>
    <submittedName>
        <fullName evidence="1">Uncharacterized protein</fullName>
    </submittedName>
</protein>
<keyword evidence="2" id="KW-1185">Reference proteome</keyword>